<protein>
    <recommendedName>
        <fullName evidence="3">Sporulation protein YabP</fullName>
    </recommendedName>
</protein>
<sequence length="94" mass="10632">MSIKGMDAMDIRQSHTVKMDGRKMIELTGVMQVDRFDSTEFLLETVMGKLKIRGTGLKMKHFDTGKKEAAIEGRITAFMYVEGGFGKSFFKRST</sequence>
<dbReference type="Gene3D" id="2.60.40.2000">
    <property type="match status" value="1"/>
</dbReference>
<reference evidence="1 2" key="1">
    <citation type="submission" date="2016-06" db="EMBL/GenBank/DDBJ databases">
        <title>Domibacillus iocasae genome sequencing.</title>
        <authorList>
            <person name="Verma A."/>
            <person name="Pal Y."/>
            <person name="Ojha A.K."/>
            <person name="Krishnamurthi S."/>
        </authorList>
    </citation>
    <scope>NUCLEOTIDE SEQUENCE [LARGE SCALE GENOMIC DNA]</scope>
    <source>
        <strain evidence="1 2">DSM 29979</strain>
    </source>
</reference>
<proteinExistence type="predicted"/>
<dbReference type="PIRSF" id="PIRSF011576">
    <property type="entry name" value="YabP"/>
    <property type="match status" value="1"/>
</dbReference>
<dbReference type="InterPro" id="IPR012504">
    <property type="entry name" value="Spore_YabP"/>
</dbReference>
<dbReference type="GO" id="GO:0030435">
    <property type="term" value="P:sporulation resulting in formation of a cellular spore"/>
    <property type="evidence" value="ECO:0007669"/>
    <property type="project" value="InterPro"/>
</dbReference>
<organism evidence="1 2">
    <name type="scientific">Domibacillus iocasae</name>
    <dbReference type="NCBI Taxonomy" id="1714016"/>
    <lineage>
        <taxon>Bacteria</taxon>
        <taxon>Bacillati</taxon>
        <taxon>Bacillota</taxon>
        <taxon>Bacilli</taxon>
        <taxon>Bacillales</taxon>
        <taxon>Bacillaceae</taxon>
        <taxon>Domibacillus</taxon>
    </lineage>
</organism>
<dbReference type="Proteomes" id="UP000095658">
    <property type="component" value="Unassembled WGS sequence"/>
</dbReference>
<name>A0A1E7DLZ5_9BACI</name>
<dbReference type="AlphaFoldDB" id="A0A1E7DLZ5"/>
<evidence type="ECO:0000313" key="2">
    <source>
        <dbReference type="Proteomes" id="UP000095658"/>
    </source>
</evidence>
<evidence type="ECO:0008006" key="3">
    <source>
        <dbReference type="Google" id="ProtNLM"/>
    </source>
</evidence>
<gene>
    <name evidence="1" type="ORF">BA724_10405</name>
</gene>
<dbReference type="Pfam" id="PF07873">
    <property type="entry name" value="YabP"/>
    <property type="match status" value="1"/>
</dbReference>
<evidence type="ECO:0000313" key="1">
    <source>
        <dbReference type="EMBL" id="OES44074.1"/>
    </source>
</evidence>
<dbReference type="InterPro" id="IPR022476">
    <property type="entry name" value="Spore_YabP/YqfC"/>
</dbReference>
<dbReference type="STRING" id="1714016.BA724_10405"/>
<dbReference type="EMBL" id="MAMP01000023">
    <property type="protein sequence ID" value="OES44074.1"/>
    <property type="molecule type" value="Genomic_DNA"/>
</dbReference>
<dbReference type="InterPro" id="IPR038705">
    <property type="entry name" value="YabP_sf"/>
</dbReference>
<comment type="caution">
    <text evidence="1">The sequence shown here is derived from an EMBL/GenBank/DDBJ whole genome shotgun (WGS) entry which is preliminary data.</text>
</comment>
<accession>A0A1E7DLZ5</accession>
<keyword evidence="2" id="KW-1185">Reference proteome</keyword>